<dbReference type="GO" id="GO:0016020">
    <property type="term" value="C:membrane"/>
    <property type="evidence" value="ECO:0007669"/>
    <property type="project" value="UniProtKB-SubCell"/>
</dbReference>
<reference evidence="3 4" key="1">
    <citation type="journal article" date="2014" name="Genome Biol. Evol.">
        <title>The secreted proteins of Achlya hypogyna and Thraustotheca clavata identify the ancestral oomycete secretome and reveal gene acquisitions by horizontal gene transfer.</title>
        <authorList>
            <person name="Misner I."/>
            <person name="Blouin N."/>
            <person name="Leonard G."/>
            <person name="Richards T.A."/>
            <person name="Lane C.E."/>
        </authorList>
    </citation>
    <scope>NUCLEOTIDE SEQUENCE [LARGE SCALE GENOMIC DNA]</scope>
    <source>
        <strain evidence="3 4">ATCC 34112</strain>
    </source>
</reference>
<keyword evidence="2" id="KW-0472">Membrane</keyword>
<dbReference type="AlphaFoldDB" id="A0A1W0A8F4"/>
<evidence type="ECO:0000256" key="1">
    <source>
        <dbReference type="RuleBase" id="RU362006"/>
    </source>
</evidence>
<name>A0A1W0A8F4_9STRA</name>
<comment type="similarity">
    <text evidence="1">Belongs to the DP1 family.</text>
</comment>
<proteinExistence type="inferred from homology"/>
<dbReference type="STRING" id="74557.A0A1W0A8F4"/>
<dbReference type="PANTHER" id="PTHR12300">
    <property type="entry name" value="HVA22-LIKE PROTEINS"/>
    <property type="match status" value="1"/>
</dbReference>
<sequence length="186" mass="21603">MTVMDKLREALDQIDFLEDAQERLGIEKEYLFLGGIALIWLVVINGVGMGFFAAILGFFYPGYASFRVLQKSVVVRKSETRLWLMYWIVFACFKVAEQLVFDRYLATIPMYPTLKCIVILAMFVPSTRRTCIFYNDYLVPYLKPNENAIDKLLREAKFEMDCVTSDVGKTQFFQAMTKFISKTKKN</sequence>
<evidence type="ECO:0000313" key="4">
    <source>
        <dbReference type="Proteomes" id="UP000243217"/>
    </source>
</evidence>
<feature type="transmembrane region" description="Helical" evidence="2">
    <location>
        <begin position="104"/>
        <end position="124"/>
    </location>
</feature>
<evidence type="ECO:0000256" key="2">
    <source>
        <dbReference type="SAM" id="Phobius"/>
    </source>
</evidence>
<dbReference type="Pfam" id="PF03134">
    <property type="entry name" value="TB2_DP1_HVA22"/>
    <property type="match status" value="1"/>
</dbReference>
<comment type="subcellular location">
    <subcellularLocation>
        <location evidence="1">Membrane</location>
        <topology evidence="1">Multi-pass membrane protein</topology>
    </subcellularLocation>
</comment>
<comment type="caution">
    <text evidence="3">The sequence shown here is derived from an EMBL/GenBank/DDBJ whole genome shotgun (WGS) entry which is preliminary data.</text>
</comment>
<evidence type="ECO:0000313" key="3">
    <source>
        <dbReference type="EMBL" id="OQS06290.1"/>
    </source>
</evidence>
<dbReference type="InterPro" id="IPR004345">
    <property type="entry name" value="TB2_DP1_HVA22"/>
</dbReference>
<dbReference type="OrthoDB" id="10009287at2759"/>
<keyword evidence="2" id="KW-1133">Transmembrane helix</keyword>
<gene>
    <name evidence="3" type="ORF">THRCLA_01661</name>
</gene>
<dbReference type="EMBL" id="JNBS01000360">
    <property type="protein sequence ID" value="OQS06290.1"/>
    <property type="molecule type" value="Genomic_DNA"/>
</dbReference>
<keyword evidence="4" id="KW-1185">Reference proteome</keyword>
<dbReference type="Proteomes" id="UP000243217">
    <property type="component" value="Unassembled WGS sequence"/>
</dbReference>
<protein>
    <recommendedName>
        <fullName evidence="5">Receptor expression-enhancing protein</fullName>
    </recommendedName>
</protein>
<evidence type="ECO:0008006" key="5">
    <source>
        <dbReference type="Google" id="ProtNLM"/>
    </source>
</evidence>
<feature type="transmembrane region" description="Helical" evidence="2">
    <location>
        <begin position="30"/>
        <end position="60"/>
    </location>
</feature>
<keyword evidence="2" id="KW-0812">Transmembrane</keyword>
<organism evidence="3 4">
    <name type="scientific">Thraustotheca clavata</name>
    <dbReference type="NCBI Taxonomy" id="74557"/>
    <lineage>
        <taxon>Eukaryota</taxon>
        <taxon>Sar</taxon>
        <taxon>Stramenopiles</taxon>
        <taxon>Oomycota</taxon>
        <taxon>Saprolegniomycetes</taxon>
        <taxon>Saprolegniales</taxon>
        <taxon>Achlyaceae</taxon>
        <taxon>Thraustotheca</taxon>
    </lineage>
</organism>
<feature type="transmembrane region" description="Helical" evidence="2">
    <location>
        <begin position="80"/>
        <end position="97"/>
    </location>
</feature>
<accession>A0A1W0A8F4</accession>